<feature type="domain" description="H-type lectin" evidence="1">
    <location>
        <begin position="41"/>
        <end position="104"/>
    </location>
</feature>
<dbReference type="SUPFAM" id="SSF141086">
    <property type="entry name" value="Agglutinin HPA-like"/>
    <property type="match status" value="1"/>
</dbReference>
<dbReference type="Pfam" id="PF09458">
    <property type="entry name" value="H_lectin"/>
    <property type="match status" value="1"/>
</dbReference>
<dbReference type="GO" id="GO:0070492">
    <property type="term" value="F:oligosaccharide binding"/>
    <property type="evidence" value="ECO:0007669"/>
    <property type="project" value="TreeGrafter"/>
</dbReference>
<organism evidence="2">
    <name type="scientific">hydrothermal vent metagenome</name>
    <dbReference type="NCBI Taxonomy" id="652676"/>
    <lineage>
        <taxon>unclassified sequences</taxon>
        <taxon>metagenomes</taxon>
        <taxon>ecological metagenomes</taxon>
    </lineage>
</organism>
<evidence type="ECO:0000313" key="2">
    <source>
        <dbReference type="EMBL" id="VAW00745.1"/>
    </source>
</evidence>
<dbReference type="InterPro" id="IPR037221">
    <property type="entry name" value="H-type_lectin_dom_sf"/>
</dbReference>
<dbReference type="GO" id="GO:0030247">
    <property type="term" value="F:polysaccharide binding"/>
    <property type="evidence" value="ECO:0007669"/>
    <property type="project" value="TreeGrafter"/>
</dbReference>
<dbReference type="GO" id="GO:0046871">
    <property type="term" value="F:N-acetylgalactosamine binding"/>
    <property type="evidence" value="ECO:0007669"/>
    <property type="project" value="TreeGrafter"/>
</dbReference>
<evidence type="ECO:0000259" key="1">
    <source>
        <dbReference type="Pfam" id="PF09458"/>
    </source>
</evidence>
<name>A0A3B0S3C4_9ZZZZ</name>
<dbReference type="AlphaFoldDB" id="A0A3B0S3C4"/>
<reference evidence="2" key="1">
    <citation type="submission" date="2018-06" db="EMBL/GenBank/DDBJ databases">
        <authorList>
            <person name="Zhirakovskaya E."/>
        </authorList>
    </citation>
    <scope>NUCLEOTIDE SEQUENCE</scope>
</reference>
<dbReference type="GO" id="GO:0098609">
    <property type="term" value="P:cell-cell adhesion"/>
    <property type="evidence" value="ECO:0007669"/>
    <property type="project" value="TreeGrafter"/>
</dbReference>
<dbReference type="EMBL" id="UOEG01000213">
    <property type="protein sequence ID" value="VAW00745.1"/>
    <property type="molecule type" value="Genomic_DNA"/>
</dbReference>
<dbReference type="GO" id="GO:0045335">
    <property type="term" value="C:phagocytic vesicle"/>
    <property type="evidence" value="ECO:0007669"/>
    <property type="project" value="TreeGrafter"/>
</dbReference>
<sequence>MKKFAAQSIGIDQGDDVLFSDYQDGGEMWTGNGPRERRHSLTFKEPFKSPPVVQCSLSMWDMDSSKNARADVAAENVTAAGFDVVFRTWGDTKVARARVLWMAIGEVEHQEDWTLY</sequence>
<gene>
    <name evidence="2" type="ORF">MNBD_ALPHA07-1284</name>
</gene>
<dbReference type="PANTHER" id="PTHR46938">
    <property type="entry name" value="DISCOIDIN-1 SUBUNIT A-RELATED-RELATED"/>
    <property type="match status" value="1"/>
</dbReference>
<dbReference type="GO" id="GO:0009986">
    <property type="term" value="C:cell surface"/>
    <property type="evidence" value="ECO:0007669"/>
    <property type="project" value="TreeGrafter"/>
</dbReference>
<dbReference type="GO" id="GO:0098636">
    <property type="term" value="C:protein complex involved in cell adhesion"/>
    <property type="evidence" value="ECO:0007669"/>
    <property type="project" value="TreeGrafter"/>
</dbReference>
<dbReference type="InterPro" id="IPR019019">
    <property type="entry name" value="H-type_lectin_domain"/>
</dbReference>
<proteinExistence type="predicted"/>
<protein>
    <submittedName>
        <fullName evidence="2">ATP synthase protein I</fullName>
    </submittedName>
</protein>
<dbReference type="Gene3D" id="2.60.40.2080">
    <property type="match status" value="1"/>
</dbReference>
<dbReference type="InterPro" id="IPR052487">
    <property type="entry name" value="Galactose-binding_lectin"/>
</dbReference>
<accession>A0A3B0S3C4</accession>